<evidence type="ECO:0000313" key="1">
    <source>
        <dbReference type="EnsemblMetazoa" id="tetur04g08640.1"/>
    </source>
</evidence>
<dbReference type="EMBL" id="CAEY01001379">
    <property type="status" value="NOT_ANNOTATED_CDS"/>
    <property type="molecule type" value="Genomic_DNA"/>
</dbReference>
<organism evidence="1 2">
    <name type="scientific">Tetranychus urticae</name>
    <name type="common">Two-spotted spider mite</name>
    <dbReference type="NCBI Taxonomy" id="32264"/>
    <lineage>
        <taxon>Eukaryota</taxon>
        <taxon>Metazoa</taxon>
        <taxon>Ecdysozoa</taxon>
        <taxon>Arthropoda</taxon>
        <taxon>Chelicerata</taxon>
        <taxon>Arachnida</taxon>
        <taxon>Acari</taxon>
        <taxon>Acariformes</taxon>
        <taxon>Trombidiformes</taxon>
        <taxon>Prostigmata</taxon>
        <taxon>Eleutherengona</taxon>
        <taxon>Raphignathae</taxon>
        <taxon>Tetranychoidea</taxon>
        <taxon>Tetranychidae</taxon>
        <taxon>Tetranychus</taxon>
    </lineage>
</organism>
<reference evidence="2" key="1">
    <citation type="submission" date="2011-08" db="EMBL/GenBank/DDBJ databases">
        <authorList>
            <person name="Rombauts S."/>
        </authorList>
    </citation>
    <scope>NUCLEOTIDE SEQUENCE</scope>
    <source>
        <strain evidence="2">London</strain>
    </source>
</reference>
<name>T1K3G9_TETUR</name>
<protein>
    <submittedName>
        <fullName evidence="1">Uncharacterized protein</fullName>
    </submittedName>
</protein>
<evidence type="ECO:0000313" key="2">
    <source>
        <dbReference type="Proteomes" id="UP000015104"/>
    </source>
</evidence>
<accession>T1K3G9</accession>
<reference evidence="1" key="2">
    <citation type="submission" date="2015-06" db="UniProtKB">
        <authorList>
            <consortium name="EnsemblMetazoa"/>
        </authorList>
    </citation>
    <scope>IDENTIFICATION</scope>
</reference>
<dbReference type="EnsemblMetazoa" id="tetur04g08640.1">
    <property type="protein sequence ID" value="tetur04g08640.1"/>
    <property type="gene ID" value="tetur04g08640"/>
</dbReference>
<dbReference type="HOGENOM" id="CLU_3144598_0_0_1"/>
<keyword evidence="2" id="KW-1185">Reference proteome</keyword>
<sequence>MVIYCRFGVAKDVKTHGFAEHEIQHYLSTNIDQQQISSKFYTKCLHCVH</sequence>
<dbReference type="Proteomes" id="UP000015104">
    <property type="component" value="Unassembled WGS sequence"/>
</dbReference>
<dbReference type="AlphaFoldDB" id="T1K3G9"/>
<proteinExistence type="predicted"/>